<dbReference type="EMBL" id="ACMP01000082">
    <property type="protein sequence ID" value="EEL70225.1"/>
    <property type="molecule type" value="Genomic_DNA"/>
</dbReference>
<protein>
    <recommendedName>
        <fullName evidence="1">Glyoxalase-like domain-containing protein</fullName>
    </recommendedName>
</protein>
<dbReference type="InterPro" id="IPR029068">
    <property type="entry name" value="Glyas_Bleomycin-R_OHBP_Dase"/>
</dbReference>
<proteinExistence type="predicted"/>
<sequence>MERKGRKNMLAFDHLVHAVHGTPEEAAKQMQALGFHTALGGEHTTWGTWNSLCYFDLSYIEFLAVQHEEKAKEAENPLVQETVVKLKNGEGMLQIAIRTDAIEELANKFNKHGLHTIGPFEGKRMRKDGRLLEWKMLFVKQEENGPKLPFFIQWNETDEERRNDLRKIGTITEHKNKVQEIETIHYTVKNVRETVRKWKEVMELTANSIIQNEEWNAECQSVSFGDVHVQFCEPIGEGLVQDRLKNQGEYPFAVEFKGEKKREHEVLGSLFVY</sequence>
<dbReference type="Pfam" id="PF13468">
    <property type="entry name" value="Glyoxalase_3"/>
    <property type="match status" value="1"/>
</dbReference>
<accession>C2XVU3</accession>
<dbReference type="AlphaFoldDB" id="C2XVU3"/>
<dbReference type="Proteomes" id="UP000001753">
    <property type="component" value="Chromosome"/>
</dbReference>
<evidence type="ECO:0000259" key="1">
    <source>
        <dbReference type="Pfam" id="PF13468"/>
    </source>
</evidence>
<evidence type="ECO:0000313" key="2">
    <source>
        <dbReference type="EMBL" id="EEL70225.1"/>
    </source>
</evidence>
<comment type="caution">
    <text evidence="2">The sequence shown here is derived from an EMBL/GenBank/DDBJ whole genome shotgun (WGS) entry which is preliminary data.</text>
</comment>
<dbReference type="Gene3D" id="3.10.180.10">
    <property type="entry name" value="2,3-Dihydroxybiphenyl 1,2-Dioxygenase, domain 1"/>
    <property type="match status" value="1"/>
</dbReference>
<organism evidence="2">
    <name type="scientific">Bacillus mycoides</name>
    <dbReference type="NCBI Taxonomy" id="1405"/>
    <lineage>
        <taxon>Bacteria</taxon>
        <taxon>Bacillati</taxon>
        <taxon>Bacillota</taxon>
        <taxon>Bacilli</taxon>
        <taxon>Bacillales</taxon>
        <taxon>Bacillaceae</taxon>
        <taxon>Bacillus</taxon>
        <taxon>Bacillus cereus group</taxon>
    </lineage>
</organism>
<feature type="domain" description="Glyoxalase-like" evidence="1">
    <location>
        <begin position="12"/>
        <end position="201"/>
    </location>
</feature>
<name>C2XVU3_BACMY</name>
<dbReference type="PANTHER" id="PTHR40265">
    <property type="entry name" value="BLL2707 PROTEIN"/>
    <property type="match status" value="1"/>
</dbReference>
<gene>
    <name evidence="2" type="ORF">bcere0026_28190</name>
</gene>
<reference evidence="2" key="1">
    <citation type="journal article" date="2012" name="Genome Res.">
        <title>Genomic characterization of the Bacillus cereus sensu lato species: Backdrop to the evolution of Bacillus anthracis.</title>
        <authorList>
            <person name="Zwick M.E."/>
            <person name="Joseph S.J."/>
            <person name="Didelot X."/>
            <person name="Chen P.E."/>
            <person name="Bishop-Lilly K.A."/>
            <person name="Stewart A.C."/>
            <person name="Willner K."/>
            <person name="Nolan N."/>
            <person name="Lentz S."/>
            <person name="Thomason M.K."/>
            <person name="Sozhamannan S."/>
            <person name="Mateczun A.J."/>
            <person name="Du L."/>
            <person name="Read T.D."/>
        </authorList>
    </citation>
    <scope>NUCLEOTIDE SEQUENCE [LARGE SCALE GENOMIC DNA]</scope>
    <source>
        <strain evidence="2">AH603</strain>
    </source>
</reference>
<dbReference type="SUPFAM" id="SSF54593">
    <property type="entry name" value="Glyoxalase/Bleomycin resistance protein/Dihydroxybiphenyl dioxygenase"/>
    <property type="match status" value="1"/>
</dbReference>
<dbReference type="HOGENOM" id="CLU_094158_0_0_9"/>
<dbReference type="PANTHER" id="PTHR40265:SF1">
    <property type="entry name" value="GLYOXALASE-LIKE DOMAIN-CONTAINING PROTEIN"/>
    <property type="match status" value="1"/>
</dbReference>
<dbReference type="InterPro" id="IPR025870">
    <property type="entry name" value="Glyoxalase-like_dom"/>
</dbReference>